<comment type="similarity">
    <text evidence="3 7">Belongs to the acyl-CoA oxidase family.</text>
</comment>
<proteinExistence type="inferred from homology"/>
<evidence type="ECO:0000256" key="4">
    <source>
        <dbReference type="ARBA" id="ARBA00022630"/>
    </source>
</evidence>
<evidence type="ECO:0000313" key="11">
    <source>
        <dbReference type="Proteomes" id="UP000695000"/>
    </source>
</evidence>
<evidence type="ECO:0000256" key="3">
    <source>
        <dbReference type="ARBA" id="ARBA00006288"/>
    </source>
</evidence>
<accession>A0ABM1M7H2</accession>
<dbReference type="SUPFAM" id="SSF47203">
    <property type="entry name" value="Acyl-CoA dehydrogenase C-terminal domain-like"/>
    <property type="match status" value="2"/>
</dbReference>
<dbReference type="Pfam" id="PF02770">
    <property type="entry name" value="Acyl-CoA_dh_M"/>
    <property type="match status" value="1"/>
</dbReference>
<dbReference type="InterPro" id="IPR055060">
    <property type="entry name" value="ACOX_C_alpha1"/>
</dbReference>
<feature type="domain" description="Acyl-CoA oxidase/dehydrogenase middle" evidence="9">
    <location>
        <begin position="149"/>
        <end position="259"/>
    </location>
</feature>
<keyword evidence="5 7" id="KW-0274">FAD</keyword>
<evidence type="ECO:0000256" key="6">
    <source>
        <dbReference type="ARBA" id="ARBA00023002"/>
    </source>
</evidence>
<dbReference type="Pfam" id="PF01756">
    <property type="entry name" value="ACOX"/>
    <property type="match status" value="1"/>
</dbReference>
<dbReference type="PANTHER" id="PTHR10909:SF390">
    <property type="entry name" value="PEROXISOMAL ACYL-COENZYME A OXIDASE 3"/>
    <property type="match status" value="1"/>
</dbReference>
<protein>
    <recommendedName>
        <fullName evidence="7">Acyl-coenzyme A oxidase</fullName>
    </recommendedName>
</protein>
<evidence type="ECO:0000256" key="2">
    <source>
        <dbReference type="ARBA" id="ARBA00005189"/>
    </source>
</evidence>
<dbReference type="InterPro" id="IPR009100">
    <property type="entry name" value="AcylCoA_DH/oxidase_NM_dom_sf"/>
</dbReference>
<dbReference type="PANTHER" id="PTHR10909">
    <property type="entry name" value="ELECTRON TRANSPORT OXIDOREDUCTASE"/>
    <property type="match status" value="1"/>
</dbReference>
<evidence type="ECO:0000259" key="9">
    <source>
        <dbReference type="Pfam" id="PF02770"/>
    </source>
</evidence>
<dbReference type="Gene3D" id="2.40.110.10">
    <property type="entry name" value="Butyryl-CoA Dehydrogenase, subunit A, domain 2"/>
    <property type="match status" value="1"/>
</dbReference>
<name>A0ABM1M7H2_NICVS</name>
<feature type="domain" description="Acyl-CoA oxidase C-alpha1" evidence="10">
    <location>
        <begin position="296"/>
        <end position="450"/>
    </location>
</feature>
<dbReference type="InterPro" id="IPR046373">
    <property type="entry name" value="Acyl-CoA_Oxase/DH_mid-dom_sf"/>
</dbReference>
<evidence type="ECO:0000259" key="8">
    <source>
        <dbReference type="Pfam" id="PF01756"/>
    </source>
</evidence>
<keyword evidence="11" id="KW-1185">Reference proteome</keyword>
<reference evidence="12 13" key="1">
    <citation type="submission" date="2025-05" db="UniProtKB">
        <authorList>
            <consortium name="RefSeq"/>
        </authorList>
    </citation>
    <scope>IDENTIFICATION</scope>
    <source>
        <tissue evidence="12 13">Whole Larva</tissue>
    </source>
</reference>
<evidence type="ECO:0000256" key="5">
    <source>
        <dbReference type="ARBA" id="ARBA00022827"/>
    </source>
</evidence>
<dbReference type="InterPro" id="IPR006091">
    <property type="entry name" value="Acyl-CoA_Oxase/DH_mid-dom"/>
</dbReference>
<evidence type="ECO:0000313" key="13">
    <source>
        <dbReference type="RefSeq" id="XP_017770522.1"/>
    </source>
</evidence>
<evidence type="ECO:0000256" key="7">
    <source>
        <dbReference type="PIRNR" id="PIRNR000168"/>
    </source>
</evidence>
<sequence>MVDSNEIRELLPEFPAGPLDEFRGKASFDWRKLKLFLEPKDVILYKKRFVEALKTDPIFNEEETQHDEIRRISAHKIRRMNEIPEFHADFSGNLLKLGVFPEVLNLADPSNLVTFMVNRNLYTSAVEGLGTEKHQHLVKAIEESKNFGCFCMTEIGHGSDTKRLKTKATYDAKRRGFVLETPDFEAAKCWSGLLGQLATHAVVYAQLYTPDGCCHGFHQFVVQIRDERTLLPMSGIVVGDMGVKIGLNGVDNGYLLFDKYFVGKEALLNRYADVTDDGEYVVLVEDPKRMFGAALATLSEGRLKIISLCTAFLIKAVTIAVRYAAVRKQFGPSNQEEISIIEYQTHQHRLLPYLSAAFVYKVFSAQILRKHASECSHPGYGYEIHAISSAAKPVASWFLMEALNECRQACAGHGYLKSAELGDLRNDADANCTYEGENHVLNQQTSNFLLKIWPKVLKGEHIDFPLESINFLSDIQTIMNFRVNFNSYEEFIHPRHIIDMYRWLTVHLLKASYDKYEASMEKTKDAFLSKNDNQVYFSRRLTIIYINHYILQTFQREMSSITDENVHEVMRKVFALYALFVLEKHIGFLYSGGLFVGGEPGTLLRDSILRLCHDLKDDAVTLVDTIAPDDYLINSFMGKSDGKVYEHLQKQLPVPNARPTWWRELLTPSQSKL</sequence>
<feature type="domain" description="Acyl-CoA oxidase C-terminal" evidence="8">
    <location>
        <begin position="494"/>
        <end position="668"/>
    </location>
</feature>
<dbReference type="Pfam" id="PF22924">
    <property type="entry name" value="ACOX_C_alpha1"/>
    <property type="match status" value="1"/>
</dbReference>
<dbReference type="RefSeq" id="XP_017770522.1">
    <property type="nucleotide sequence ID" value="XM_017915033.1"/>
</dbReference>
<dbReference type="Gene3D" id="1.20.140.10">
    <property type="entry name" value="Butyryl-CoA Dehydrogenase, subunit A, domain 3"/>
    <property type="match status" value="2"/>
</dbReference>
<gene>
    <name evidence="12 13" type="primary">LOC108558200</name>
</gene>
<dbReference type="InterPro" id="IPR012258">
    <property type="entry name" value="Acyl-CoA_oxidase"/>
</dbReference>
<evidence type="ECO:0000259" key="10">
    <source>
        <dbReference type="Pfam" id="PF22924"/>
    </source>
</evidence>
<dbReference type="PIRSF" id="PIRSF000168">
    <property type="entry name" value="Acyl-CoA_oxidase"/>
    <property type="match status" value="1"/>
</dbReference>
<dbReference type="Proteomes" id="UP000695000">
    <property type="component" value="Unplaced"/>
</dbReference>
<keyword evidence="6" id="KW-0560">Oxidoreductase</keyword>
<dbReference type="InterPro" id="IPR036250">
    <property type="entry name" value="AcylCo_DH-like_C"/>
</dbReference>
<comment type="pathway">
    <text evidence="2">Lipid metabolism.</text>
</comment>
<dbReference type="GeneID" id="108558200"/>
<dbReference type="InterPro" id="IPR002655">
    <property type="entry name" value="Acyl-CoA_oxidase_C"/>
</dbReference>
<dbReference type="SUPFAM" id="SSF56645">
    <property type="entry name" value="Acyl-CoA dehydrogenase NM domain-like"/>
    <property type="match status" value="1"/>
</dbReference>
<keyword evidence="4 7" id="KW-0285">Flavoprotein</keyword>
<evidence type="ECO:0000256" key="1">
    <source>
        <dbReference type="ARBA" id="ARBA00001974"/>
    </source>
</evidence>
<organism evidence="11 13">
    <name type="scientific">Nicrophorus vespilloides</name>
    <name type="common">Boreal carrion beetle</name>
    <dbReference type="NCBI Taxonomy" id="110193"/>
    <lineage>
        <taxon>Eukaryota</taxon>
        <taxon>Metazoa</taxon>
        <taxon>Ecdysozoa</taxon>
        <taxon>Arthropoda</taxon>
        <taxon>Hexapoda</taxon>
        <taxon>Insecta</taxon>
        <taxon>Pterygota</taxon>
        <taxon>Neoptera</taxon>
        <taxon>Endopterygota</taxon>
        <taxon>Coleoptera</taxon>
        <taxon>Polyphaga</taxon>
        <taxon>Staphyliniformia</taxon>
        <taxon>Silphidae</taxon>
        <taxon>Nicrophorinae</taxon>
        <taxon>Nicrophorus</taxon>
    </lineage>
</organism>
<comment type="cofactor">
    <cofactor evidence="1">
        <name>FAD</name>
        <dbReference type="ChEBI" id="CHEBI:57692"/>
    </cofactor>
</comment>
<evidence type="ECO:0000313" key="12">
    <source>
        <dbReference type="RefSeq" id="XP_017770521.1"/>
    </source>
</evidence>
<dbReference type="RefSeq" id="XP_017770521.1">
    <property type="nucleotide sequence ID" value="XM_017915032.1"/>
</dbReference>